<dbReference type="Proteomes" id="UP000001881">
    <property type="component" value="Unassembled WGS sequence"/>
</dbReference>
<dbReference type="STRING" id="771870.F7W182"/>
<name>F7W182_SORMK</name>
<reference evidence="1 2" key="1">
    <citation type="journal article" date="2010" name="PLoS Genet.">
        <title>De novo assembly of a 40 Mb eukaryotic genome from short sequence reads: Sordaria macrospora, a model organism for fungal morphogenesis.</title>
        <authorList>
            <person name="Nowrousian M."/>
            <person name="Stajich J."/>
            <person name="Chu M."/>
            <person name="Engh I."/>
            <person name="Espagne E."/>
            <person name="Halliday K."/>
            <person name="Kamerewerd J."/>
            <person name="Kempken F."/>
            <person name="Knab B."/>
            <person name="Kuo H.C."/>
            <person name="Osiewacz H.D."/>
            <person name="Poeggeler S."/>
            <person name="Read N."/>
            <person name="Seiler S."/>
            <person name="Smith K."/>
            <person name="Zickler D."/>
            <person name="Kueck U."/>
            <person name="Freitag M."/>
        </authorList>
    </citation>
    <scope>NUCLEOTIDE SEQUENCE [LARGE SCALE GENOMIC DNA]</scope>
    <source>
        <strain evidence="2">ATCC MYA-333 / DSM 997 / K(L3346) / K-hell</strain>
        <tissue evidence="1">Mycelium</tissue>
    </source>
</reference>
<sequence>MTASALTKWPTCLACLRRLAQPFGATTAASHGEPRARAVPVARPIVHIQTRAASNRLRLQDQGVVVRLLEDIPKFGRKRKDEIPLLGLCKLTGTSSLPTRCYLPHRARPYAQRVVPKNKAEYMTPARFQELGLTRDAIGEVDRTFVIMSALEAATRKAPEELRMGEEPVPEIQTPQVKVQDVTPETAHALLSELIPDTLTFHREPVPIPVPQPKLAEEPKISPLIARSAPTPTPQTPSSTKAEGAIFGSVSSTDILNQIKALISGHEDASRIVLRPSSVKIVGLADGNDRITHLGRWDIEIAVATGLTVRKSVQIVPSAQ</sequence>
<dbReference type="OMA" id="RWEVEIT"/>
<evidence type="ECO:0000313" key="2">
    <source>
        <dbReference type="Proteomes" id="UP000001881"/>
    </source>
</evidence>
<evidence type="ECO:0000313" key="1">
    <source>
        <dbReference type="EMBL" id="CCC04857.1"/>
    </source>
</evidence>
<organism evidence="1 2">
    <name type="scientific">Sordaria macrospora (strain ATCC MYA-333 / DSM 997 / K(L3346) / K-hell)</name>
    <dbReference type="NCBI Taxonomy" id="771870"/>
    <lineage>
        <taxon>Eukaryota</taxon>
        <taxon>Fungi</taxon>
        <taxon>Dikarya</taxon>
        <taxon>Ascomycota</taxon>
        <taxon>Pezizomycotina</taxon>
        <taxon>Sordariomycetes</taxon>
        <taxon>Sordariomycetidae</taxon>
        <taxon>Sordariales</taxon>
        <taxon>Sordariaceae</taxon>
        <taxon>Sordaria</taxon>
    </lineage>
</organism>
<proteinExistence type="predicted"/>
<accession>F7W182</accession>
<keyword evidence="2" id="KW-1185">Reference proteome</keyword>
<dbReference type="VEuPathDB" id="FungiDB:SMAC_12605"/>
<dbReference type="AlphaFoldDB" id="F7W182"/>
<dbReference type="OrthoDB" id="2150604at2759"/>
<dbReference type="HOGENOM" id="CLU_067878_0_0_1"/>
<protein>
    <submittedName>
        <fullName evidence="1">WGS project CABT00000000 data, contig 2.19</fullName>
    </submittedName>
</protein>
<dbReference type="eggNOG" id="ENOG502SA1R">
    <property type="taxonomic scope" value="Eukaryota"/>
</dbReference>
<dbReference type="EMBL" id="CABT02000019">
    <property type="protein sequence ID" value="CCC04857.1"/>
    <property type="molecule type" value="Genomic_DNA"/>
</dbReference>
<comment type="caution">
    <text evidence="1">The sequence shown here is derived from an EMBL/GenBank/DDBJ whole genome shotgun (WGS) entry which is preliminary data.</text>
</comment>
<dbReference type="InParanoid" id="F7W182"/>
<gene>
    <name evidence="1" type="ORF">SMAC_12605</name>
</gene>